<name>E0U5G3_GLOV7</name>
<sequence length="159" mass="18816">MLTHHRRPVNLSLMSVDLPILSSVETSATLYQKDSNWFHVLLNESEIPRSIAEFEPSPIHPGENQLLWLEISPYRVIMTMQGKGKFAYRHYWEQGIYGVSRYWLNGDDPKETDSFRLRNFTRSLQLKGGSLPEYLRVEYELWSYQVRLGHYVLHLEIFN</sequence>
<dbReference type="AlphaFoldDB" id="E0U5G3"/>
<dbReference type="Proteomes" id="UP000008206">
    <property type="component" value="Chromosome"/>
</dbReference>
<dbReference type="STRING" id="497965.Cyan7822_1561"/>
<dbReference type="HOGENOM" id="CLU_1567420_0_0_3"/>
<evidence type="ECO:0000313" key="1">
    <source>
        <dbReference type="EMBL" id="ADN13553.1"/>
    </source>
</evidence>
<evidence type="ECO:0000313" key="2">
    <source>
        <dbReference type="Proteomes" id="UP000008206"/>
    </source>
</evidence>
<accession>E0U5G3</accession>
<dbReference type="EMBL" id="CP002198">
    <property type="protein sequence ID" value="ADN13553.1"/>
    <property type="molecule type" value="Genomic_DNA"/>
</dbReference>
<protein>
    <submittedName>
        <fullName evidence="1">Uncharacterized protein</fullName>
    </submittedName>
</protein>
<proteinExistence type="predicted"/>
<dbReference type="eggNOG" id="ENOG503045H">
    <property type="taxonomic scope" value="Bacteria"/>
</dbReference>
<gene>
    <name evidence="1" type="ordered locus">Cyan7822_1561</name>
</gene>
<dbReference type="OrthoDB" id="483789at2"/>
<reference evidence="2" key="1">
    <citation type="journal article" date="2011" name="MBio">
        <title>Novel metabolic attributes of the genus Cyanothece, comprising a group of unicellular nitrogen-fixing Cyanobacteria.</title>
        <authorList>
            <person name="Bandyopadhyay A."/>
            <person name="Elvitigala T."/>
            <person name="Welsh E."/>
            <person name="Stockel J."/>
            <person name="Liberton M."/>
            <person name="Min H."/>
            <person name="Sherman L.A."/>
            <person name="Pakrasi H.B."/>
        </authorList>
    </citation>
    <scope>NUCLEOTIDE SEQUENCE [LARGE SCALE GENOMIC DNA]</scope>
    <source>
        <strain evidence="2">PCC 7822</strain>
    </source>
</reference>
<organism evidence="1 2">
    <name type="scientific">Gloeothece verrucosa (strain PCC 7822)</name>
    <name type="common">Cyanothece sp. (strain PCC 7822)</name>
    <dbReference type="NCBI Taxonomy" id="497965"/>
    <lineage>
        <taxon>Bacteria</taxon>
        <taxon>Bacillati</taxon>
        <taxon>Cyanobacteriota</taxon>
        <taxon>Cyanophyceae</taxon>
        <taxon>Oscillatoriophycideae</taxon>
        <taxon>Chroococcales</taxon>
        <taxon>Aphanothecaceae</taxon>
        <taxon>Gloeothece</taxon>
        <taxon>Gloeothece verrucosa</taxon>
    </lineage>
</organism>
<keyword evidence="2" id="KW-1185">Reference proteome</keyword>
<dbReference type="RefSeq" id="WP_013321660.1">
    <property type="nucleotide sequence ID" value="NC_014501.1"/>
</dbReference>
<dbReference type="KEGG" id="cyj:Cyan7822_1561"/>